<feature type="compositionally biased region" description="Low complexity" evidence="11">
    <location>
        <begin position="226"/>
        <end position="242"/>
    </location>
</feature>
<dbReference type="InterPro" id="IPR037239">
    <property type="entry name" value="OSBP_sf"/>
</dbReference>
<reference evidence="13" key="1">
    <citation type="submission" date="2021-04" db="EMBL/GenBank/DDBJ databases">
        <authorList>
            <consortium name="Wellcome Sanger Institute Data Sharing"/>
        </authorList>
    </citation>
    <scope>NUCLEOTIDE SEQUENCE [LARGE SCALE GENOMIC DNA]</scope>
</reference>
<keyword evidence="5" id="KW-0446">Lipid-binding</keyword>
<reference evidence="13" key="3">
    <citation type="submission" date="2025-09" db="UniProtKB">
        <authorList>
            <consortium name="Ensembl"/>
        </authorList>
    </citation>
    <scope>IDENTIFICATION</scope>
</reference>
<comment type="similarity">
    <text evidence="1 8">Belongs to the OSBP family.</text>
</comment>
<dbReference type="SUPFAM" id="SSF50729">
    <property type="entry name" value="PH domain-like"/>
    <property type="match status" value="1"/>
</dbReference>
<dbReference type="FunFam" id="2.40.160.120:FF:000002">
    <property type="entry name" value="Oxysterol-binding protein"/>
    <property type="match status" value="1"/>
</dbReference>
<dbReference type="PROSITE" id="PS01013">
    <property type="entry name" value="OSBP"/>
    <property type="match status" value="1"/>
</dbReference>
<accession>A0A665U0Z1</accession>
<evidence type="ECO:0000256" key="9">
    <source>
        <dbReference type="RuleBase" id="RU003845"/>
    </source>
</evidence>
<evidence type="ECO:0000256" key="6">
    <source>
        <dbReference type="ARBA" id="ARBA00050284"/>
    </source>
</evidence>
<dbReference type="Gene3D" id="2.30.29.30">
    <property type="entry name" value="Pleckstrin-homology domain (PH domain)/Phosphotyrosine-binding domain (PTB)"/>
    <property type="match status" value="1"/>
</dbReference>
<dbReference type="Pfam" id="PF00169">
    <property type="entry name" value="PH"/>
    <property type="match status" value="1"/>
</dbReference>
<evidence type="ECO:0000256" key="2">
    <source>
        <dbReference type="ARBA" id="ARBA00022448"/>
    </source>
</evidence>
<dbReference type="Gene3D" id="3.30.70.3490">
    <property type="match status" value="1"/>
</dbReference>
<sequence length="704" mass="79613">MASIMEGPLSKWTNVMKGWQYRWFVLDYNAGLLSYYTSKDKMMRGSRRGCVRLRGAVIGIDDEDDSTFTITVDQKTFHFQARDADEREKWIHALEGTILRHTLQLREVETGFVPSVQDFDKKLAEADAYLQILIDQLKLFDEKIKDCKEDESRRVSTSRSMVESIKHCIVLLQIAKVSWFRSDLATGLTLCLALFASDVSQVCKTDQRPSTLPVGPVVTVMGSLQTPTPNSTGSGPSGPSSGVASPAHIPLPSHSVPDFSYSSSEDEFYDADEFYQSSTSPKHCIDPSGPAADTPLTHEETALKRPDTTESLNSSMSNGTTDADPFDSHDDRDDEGEGESVEEHKSVIMHLLSQVRLGMDLTKVVLPTFILERRSLLEMYADFFAHPDLFVSIAEQPEPRERIVQVVKWYLSAFHAGRKGSVAKKPYNPILGEVFYCHWDLPSEETVSDGPVPWSSPNSVRFVAEQVSHHPPISAFYAECLSKKIQFNAHIWTKSKFLGMSIGVHNIGQGCVSCLEHDEHYILTFPNGYGRSILTVPWVELGGECNISCSKSGYSANIVFHTKPFYGGKKHRITAEIFAPNDKKSFCSIEGEWNGVMYAKSATGENTIFIDTKRMGIIKKKVRKLEDQLEYESRRLWRDVTLNLKLKDIDAATEAKHRLEEKQRAEARERKENEQQWETRLFHEDGECWVYDEPLLKRLASQRH</sequence>
<dbReference type="InterPro" id="IPR011993">
    <property type="entry name" value="PH-like_dom_sf"/>
</dbReference>
<dbReference type="Pfam" id="PF01237">
    <property type="entry name" value="Oxysterol_BP"/>
    <property type="match status" value="1"/>
</dbReference>
<comment type="function">
    <text evidence="7">Interacts with OSBPL11 to function as lipid transfer proteins. Together they form a heterodimer that localizes at the ER-trans-Golgi membrane contact sites, and exchanges phosphatidylserine (1,2-diacyl-sn-glycero-3-phospho-L-serine, PS) for phosphatidylinositol-4-phosphate (1,2-diacyl-sn-glycero-3-phospho-(1D-myo-inositol 4-phosphate), PI(4)P) between the two organelles, a step that is critical for sphingomyelin synthesis in the Golgi complex.</text>
</comment>
<evidence type="ECO:0000256" key="4">
    <source>
        <dbReference type="ARBA" id="ARBA00023055"/>
    </source>
</evidence>
<evidence type="ECO:0000256" key="8">
    <source>
        <dbReference type="RuleBase" id="RU003844"/>
    </source>
</evidence>
<evidence type="ECO:0000313" key="13">
    <source>
        <dbReference type="Ensembl" id="ENSENLP00000012991.1"/>
    </source>
</evidence>
<dbReference type="FunFam" id="2.30.29.30:FF:000089">
    <property type="entry name" value="Oxysterol-binding protein"/>
    <property type="match status" value="1"/>
</dbReference>
<feature type="compositionally biased region" description="Polar residues" evidence="11">
    <location>
        <begin position="309"/>
        <end position="321"/>
    </location>
</feature>
<protein>
    <recommendedName>
        <fullName evidence="9">Oxysterol-binding protein</fullName>
    </recommendedName>
</protein>
<dbReference type="InterPro" id="IPR001849">
    <property type="entry name" value="PH_domain"/>
</dbReference>
<evidence type="ECO:0000256" key="10">
    <source>
        <dbReference type="SAM" id="Coils"/>
    </source>
</evidence>
<dbReference type="PANTHER" id="PTHR10972:SF200">
    <property type="entry name" value="OXYSTEROL-BINDING PROTEIN-RELATED PROTEIN 9"/>
    <property type="match status" value="1"/>
</dbReference>
<dbReference type="Gene3D" id="2.40.160.120">
    <property type="match status" value="1"/>
</dbReference>
<reference evidence="13" key="2">
    <citation type="submission" date="2025-08" db="UniProtKB">
        <authorList>
            <consortium name="Ensembl"/>
        </authorList>
    </citation>
    <scope>IDENTIFICATION</scope>
</reference>
<name>A0A665U0Z1_ECHNA</name>
<dbReference type="Gene3D" id="1.10.287.2720">
    <property type="match status" value="1"/>
</dbReference>
<dbReference type="GO" id="GO:0032934">
    <property type="term" value="F:sterol binding"/>
    <property type="evidence" value="ECO:0007669"/>
    <property type="project" value="TreeGrafter"/>
</dbReference>
<keyword evidence="14" id="KW-1185">Reference proteome</keyword>
<evidence type="ECO:0000256" key="5">
    <source>
        <dbReference type="ARBA" id="ARBA00023121"/>
    </source>
</evidence>
<evidence type="ECO:0000256" key="11">
    <source>
        <dbReference type="SAM" id="MobiDB-lite"/>
    </source>
</evidence>
<dbReference type="GO" id="GO:0016020">
    <property type="term" value="C:membrane"/>
    <property type="evidence" value="ECO:0007669"/>
    <property type="project" value="TreeGrafter"/>
</dbReference>
<dbReference type="SMART" id="SM00233">
    <property type="entry name" value="PH"/>
    <property type="match status" value="1"/>
</dbReference>
<dbReference type="InterPro" id="IPR000648">
    <property type="entry name" value="Oxysterol-bd"/>
</dbReference>
<dbReference type="SUPFAM" id="SSF144000">
    <property type="entry name" value="Oxysterol-binding protein-like"/>
    <property type="match status" value="1"/>
</dbReference>
<evidence type="ECO:0000313" key="14">
    <source>
        <dbReference type="Proteomes" id="UP000472264"/>
    </source>
</evidence>
<feature type="coiled-coil region" evidence="10">
    <location>
        <begin position="642"/>
        <end position="676"/>
    </location>
</feature>
<dbReference type="FunFam" id="3.30.70.3490:FF:000001">
    <property type="entry name" value="Oxysterol-binding protein"/>
    <property type="match status" value="1"/>
</dbReference>
<dbReference type="Proteomes" id="UP000472264">
    <property type="component" value="Chromosome 4"/>
</dbReference>
<keyword evidence="4 9" id="KW-0445">Lipid transport</keyword>
<dbReference type="PANTHER" id="PTHR10972">
    <property type="entry name" value="OXYSTEROL-BINDING PROTEIN-RELATED"/>
    <property type="match status" value="1"/>
</dbReference>
<dbReference type="GO" id="GO:0005829">
    <property type="term" value="C:cytosol"/>
    <property type="evidence" value="ECO:0007669"/>
    <property type="project" value="TreeGrafter"/>
</dbReference>
<evidence type="ECO:0000256" key="7">
    <source>
        <dbReference type="ARBA" id="ARBA00055284"/>
    </source>
</evidence>
<dbReference type="GO" id="GO:0005794">
    <property type="term" value="C:Golgi apparatus"/>
    <property type="evidence" value="ECO:0007669"/>
    <property type="project" value="TreeGrafter"/>
</dbReference>
<feature type="region of interest" description="Disordered" evidence="11">
    <location>
        <begin position="214"/>
        <end position="257"/>
    </location>
</feature>
<evidence type="ECO:0000256" key="3">
    <source>
        <dbReference type="ARBA" id="ARBA00022553"/>
    </source>
</evidence>
<evidence type="ECO:0000259" key="12">
    <source>
        <dbReference type="PROSITE" id="PS50003"/>
    </source>
</evidence>
<organism evidence="13 14">
    <name type="scientific">Echeneis naucrates</name>
    <name type="common">Live sharksucker</name>
    <dbReference type="NCBI Taxonomy" id="173247"/>
    <lineage>
        <taxon>Eukaryota</taxon>
        <taxon>Metazoa</taxon>
        <taxon>Chordata</taxon>
        <taxon>Craniata</taxon>
        <taxon>Vertebrata</taxon>
        <taxon>Euteleostomi</taxon>
        <taxon>Actinopterygii</taxon>
        <taxon>Neopterygii</taxon>
        <taxon>Teleostei</taxon>
        <taxon>Neoteleostei</taxon>
        <taxon>Acanthomorphata</taxon>
        <taxon>Carangaria</taxon>
        <taxon>Carangiformes</taxon>
        <taxon>Echeneidae</taxon>
        <taxon>Echeneis</taxon>
    </lineage>
</organism>
<dbReference type="FunFam" id="1.10.287.2720:FF:000001">
    <property type="entry name" value="Oxysterol-binding OBPalpha"/>
    <property type="match status" value="1"/>
</dbReference>
<feature type="region of interest" description="Disordered" evidence="11">
    <location>
        <begin position="300"/>
        <end position="343"/>
    </location>
</feature>
<comment type="catalytic activity">
    <reaction evidence="6">
        <text>a 1,2-diacyl-sn-glycero-3-phospho-(1D-myo-inositol 4-phosphate)(out) + a 1,2-diacyl-sn-glycero-3-phospho-L-serine(in) = a 1,2-diacyl-sn-glycero-3-phospho-(1D-myo-inositol 4-phosphate)(in) + a 1,2-diacyl-sn-glycero-3-phospho-L-serine(out)</text>
        <dbReference type="Rhea" id="RHEA:81667"/>
        <dbReference type="ChEBI" id="CHEBI:57262"/>
        <dbReference type="ChEBI" id="CHEBI:58178"/>
    </reaction>
</comment>
<dbReference type="PROSITE" id="PS50003">
    <property type="entry name" value="PH_DOMAIN"/>
    <property type="match status" value="1"/>
</dbReference>
<evidence type="ECO:0000256" key="1">
    <source>
        <dbReference type="ARBA" id="ARBA00008842"/>
    </source>
</evidence>
<dbReference type="GO" id="GO:0006869">
    <property type="term" value="P:lipid transport"/>
    <property type="evidence" value="ECO:0007669"/>
    <property type="project" value="UniProtKB-KW"/>
</dbReference>
<proteinExistence type="inferred from homology"/>
<dbReference type="AlphaFoldDB" id="A0A665U0Z1"/>
<feature type="domain" description="PH" evidence="12">
    <location>
        <begin position="2"/>
        <end position="99"/>
    </location>
</feature>
<gene>
    <name evidence="13" type="primary">osbpl9</name>
</gene>
<dbReference type="CDD" id="cd13290">
    <property type="entry name" value="PH_ORP9"/>
    <property type="match status" value="1"/>
</dbReference>
<dbReference type="Ensembl" id="ENSENLT00000013511.1">
    <property type="protein sequence ID" value="ENSENLP00000012991.1"/>
    <property type="gene ID" value="ENSENLG00000006024.1"/>
</dbReference>
<keyword evidence="2 9" id="KW-0813">Transport</keyword>
<keyword evidence="10" id="KW-0175">Coiled coil</keyword>
<dbReference type="InterPro" id="IPR018494">
    <property type="entry name" value="Oxysterol-bd_CS"/>
</dbReference>
<keyword evidence="3" id="KW-0597">Phosphoprotein</keyword>